<dbReference type="OrthoDB" id="5296952at2"/>
<keyword evidence="8" id="KW-0653">Protein transport</keyword>
<evidence type="ECO:0000256" key="6">
    <source>
        <dbReference type="ARBA" id="ARBA00022490"/>
    </source>
</evidence>
<sequence length="221" mass="24300">MSSNVIPKEQLTAYQRWEMASFGEEPRAQQTAAAAAAAAAAAQQKIAAEAARLREEARQQGYDEGFNQGHAEGLAAGRTESARETLRLRQVAEAFDAELARVNDAVADDMLNLSLDLAKAMLKTALKLKPELVLPVVSEAIRYLPSVQQPAMLVLHPQDAAIVRDHMKDELEKAGWRLGEDMQIERGGCRVETASNQIDATLPVRWQRIADALGKQTDWLE</sequence>
<evidence type="ECO:0000259" key="10">
    <source>
        <dbReference type="Pfam" id="PF02108"/>
    </source>
</evidence>
<dbReference type="GO" id="GO:0071973">
    <property type="term" value="P:bacterial-type flagellum-dependent cell motility"/>
    <property type="evidence" value="ECO:0007669"/>
    <property type="project" value="InterPro"/>
</dbReference>
<evidence type="ECO:0000256" key="1">
    <source>
        <dbReference type="ARBA" id="ARBA00003041"/>
    </source>
</evidence>
<keyword evidence="11" id="KW-0282">Flagellum</keyword>
<keyword evidence="7" id="KW-1005">Bacterial flagellum biogenesis</keyword>
<dbReference type="PRINTS" id="PR01003">
    <property type="entry name" value="FLGFLIH"/>
</dbReference>
<evidence type="ECO:0000313" key="12">
    <source>
        <dbReference type="Proteomes" id="UP000197535"/>
    </source>
</evidence>
<dbReference type="GO" id="GO:0003774">
    <property type="term" value="F:cytoskeletal motor activity"/>
    <property type="evidence" value="ECO:0007669"/>
    <property type="project" value="InterPro"/>
</dbReference>
<keyword evidence="6" id="KW-0963">Cytoplasm</keyword>
<dbReference type="GO" id="GO:0015031">
    <property type="term" value="P:protein transport"/>
    <property type="evidence" value="ECO:0007669"/>
    <property type="project" value="UniProtKB-KW"/>
</dbReference>
<dbReference type="AlphaFoldDB" id="A0A254TFA4"/>
<keyword evidence="11" id="KW-0969">Cilium</keyword>
<dbReference type="EMBL" id="LSTO01000001">
    <property type="protein sequence ID" value="OWW21326.1"/>
    <property type="molecule type" value="Genomic_DNA"/>
</dbReference>
<dbReference type="RefSeq" id="WP_088708184.1">
    <property type="nucleotide sequence ID" value="NZ_LSTO01000001.1"/>
</dbReference>
<evidence type="ECO:0000256" key="4">
    <source>
        <dbReference type="ARBA" id="ARBA00016507"/>
    </source>
</evidence>
<name>A0A254TFA4_9BURK</name>
<dbReference type="PANTHER" id="PTHR34982:SF1">
    <property type="entry name" value="FLAGELLAR ASSEMBLY PROTEIN FLIH"/>
    <property type="match status" value="1"/>
</dbReference>
<dbReference type="InterPro" id="IPR000563">
    <property type="entry name" value="Flag_FliH"/>
</dbReference>
<evidence type="ECO:0000256" key="2">
    <source>
        <dbReference type="ARBA" id="ARBA00004496"/>
    </source>
</evidence>
<dbReference type="InterPro" id="IPR051472">
    <property type="entry name" value="T3SS_Stator/FliH"/>
</dbReference>
<keyword evidence="9" id="KW-1006">Bacterial flagellum protein export</keyword>
<reference evidence="11 12" key="1">
    <citation type="submission" date="2016-02" db="EMBL/GenBank/DDBJ databases">
        <authorList>
            <person name="Wen L."/>
            <person name="He K."/>
            <person name="Yang H."/>
        </authorList>
    </citation>
    <scope>NUCLEOTIDE SEQUENCE [LARGE SCALE GENOMIC DNA]</scope>
    <source>
        <strain evidence="11 12">TSA40</strain>
    </source>
</reference>
<dbReference type="PANTHER" id="PTHR34982">
    <property type="entry name" value="YOP PROTEINS TRANSLOCATION PROTEIN L"/>
    <property type="match status" value="1"/>
</dbReference>
<keyword evidence="5" id="KW-0813">Transport</keyword>
<comment type="subcellular location">
    <subcellularLocation>
        <location evidence="2">Cytoplasm</location>
    </subcellularLocation>
</comment>
<dbReference type="GO" id="GO:0009288">
    <property type="term" value="C:bacterial-type flagellum"/>
    <property type="evidence" value="ECO:0007669"/>
    <property type="project" value="InterPro"/>
</dbReference>
<keyword evidence="11" id="KW-0966">Cell projection</keyword>
<dbReference type="GO" id="GO:0005829">
    <property type="term" value="C:cytosol"/>
    <property type="evidence" value="ECO:0007669"/>
    <property type="project" value="TreeGrafter"/>
</dbReference>
<feature type="domain" description="Flagellar assembly protein FliH/Type III secretion system HrpE" evidence="10">
    <location>
        <begin position="84"/>
        <end position="209"/>
    </location>
</feature>
<comment type="similarity">
    <text evidence="3">Belongs to the FliH family.</text>
</comment>
<dbReference type="Pfam" id="PF02108">
    <property type="entry name" value="FliH"/>
    <property type="match status" value="1"/>
</dbReference>
<accession>A0A254TFA4</accession>
<dbReference type="InterPro" id="IPR018035">
    <property type="entry name" value="Flagellar_FliH/T3SS_HrpE"/>
</dbReference>
<protein>
    <recommendedName>
        <fullName evidence="4">Flagellar assembly protein FliH</fullName>
    </recommendedName>
</protein>
<evidence type="ECO:0000313" key="11">
    <source>
        <dbReference type="EMBL" id="OWW21326.1"/>
    </source>
</evidence>
<comment type="caution">
    <text evidence="11">The sequence shown here is derived from an EMBL/GenBank/DDBJ whole genome shotgun (WGS) entry which is preliminary data.</text>
</comment>
<comment type="function">
    <text evidence="1">Needed for flagellar regrowth and assembly.</text>
</comment>
<evidence type="ECO:0000256" key="5">
    <source>
        <dbReference type="ARBA" id="ARBA00022448"/>
    </source>
</evidence>
<evidence type="ECO:0000256" key="8">
    <source>
        <dbReference type="ARBA" id="ARBA00022927"/>
    </source>
</evidence>
<keyword evidence="12" id="KW-1185">Reference proteome</keyword>
<dbReference type="Proteomes" id="UP000197535">
    <property type="component" value="Unassembled WGS sequence"/>
</dbReference>
<organism evidence="11 12">
    <name type="scientific">Noviherbaspirillum denitrificans</name>
    <dbReference type="NCBI Taxonomy" id="1968433"/>
    <lineage>
        <taxon>Bacteria</taxon>
        <taxon>Pseudomonadati</taxon>
        <taxon>Pseudomonadota</taxon>
        <taxon>Betaproteobacteria</taxon>
        <taxon>Burkholderiales</taxon>
        <taxon>Oxalobacteraceae</taxon>
        <taxon>Noviherbaspirillum</taxon>
    </lineage>
</organism>
<evidence type="ECO:0000256" key="3">
    <source>
        <dbReference type="ARBA" id="ARBA00006602"/>
    </source>
</evidence>
<evidence type="ECO:0000256" key="9">
    <source>
        <dbReference type="ARBA" id="ARBA00023225"/>
    </source>
</evidence>
<dbReference type="GO" id="GO:0044781">
    <property type="term" value="P:bacterial-type flagellum organization"/>
    <property type="evidence" value="ECO:0007669"/>
    <property type="project" value="UniProtKB-KW"/>
</dbReference>
<proteinExistence type="inferred from homology"/>
<gene>
    <name evidence="11" type="ORF">AYR66_19435</name>
</gene>
<evidence type="ECO:0000256" key="7">
    <source>
        <dbReference type="ARBA" id="ARBA00022795"/>
    </source>
</evidence>